<dbReference type="InterPro" id="IPR023214">
    <property type="entry name" value="HAD_sf"/>
</dbReference>
<dbReference type="Pfam" id="PF00702">
    <property type="entry name" value="Hydrolase"/>
    <property type="match status" value="1"/>
</dbReference>
<dbReference type="SFLD" id="SFLDG01129">
    <property type="entry name" value="C1.5:_HAD__Beta-PGM__Phosphata"/>
    <property type="match status" value="1"/>
</dbReference>
<dbReference type="NCBIfam" id="TIGR02009">
    <property type="entry name" value="PGMB-YQAB-SF"/>
    <property type="match status" value="1"/>
</dbReference>
<evidence type="ECO:0000256" key="5">
    <source>
        <dbReference type="ARBA" id="ARBA00022842"/>
    </source>
</evidence>
<evidence type="ECO:0000256" key="4">
    <source>
        <dbReference type="ARBA" id="ARBA00022723"/>
    </source>
</evidence>
<comment type="similarity">
    <text evidence="2">Belongs to the HAD-like hydrolase superfamily. CbbY/CbbZ/Gph/YieH family.</text>
</comment>
<dbReference type="Proteomes" id="UP001055153">
    <property type="component" value="Unassembled WGS sequence"/>
</dbReference>
<gene>
    <name evidence="11" type="primary">yqaB</name>
    <name evidence="11" type="ORF">GMJLKIPL_5612</name>
</gene>
<evidence type="ECO:0000256" key="3">
    <source>
        <dbReference type="ARBA" id="ARBA00022553"/>
    </source>
</evidence>
<dbReference type="EC" id="5.4.2.6" evidence="9"/>
<name>A0ABQ4SMB0_9HYPH</name>
<keyword evidence="7" id="KW-0119">Carbohydrate metabolism</keyword>
<dbReference type="SFLD" id="SFLDG01135">
    <property type="entry name" value="C1.5.6:_HAD__Beta-PGM__Phospha"/>
    <property type="match status" value="1"/>
</dbReference>
<keyword evidence="4" id="KW-0479">Metal-binding</keyword>
<dbReference type="CDD" id="cd07505">
    <property type="entry name" value="HAD_BPGM-like"/>
    <property type="match status" value="1"/>
</dbReference>
<dbReference type="SFLD" id="SFLDS00003">
    <property type="entry name" value="Haloacid_Dehalogenase"/>
    <property type="match status" value="1"/>
</dbReference>
<dbReference type="InterPro" id="IPR023198">
    <property type="entry name" value="PGP-like_dom2"/>
</dbReference>
<proteinExistence type="inferred from homology"/>
<comment type="catalytic activity">
    <reaction evidence="8">
        <text>beta-D-glucose 1-phosphate = beta-D-glucose 6-phosphate</text>
        <dbReference type="Rhea" id="RHEA:20113"/>
        <dbReference type="ChEBI" id="CHEBI:57684"/>
        <dbReference type="ChEBI" id="CHEBI:58247"/>
        <dbReference type="EC" id="5.4.2.6"/>
    </reaction>
</comment>
<dbReference type="NCBIfam" id="TIGR01509">
    <property type="entry name" value="HAD-SF-IA-v3"/>
    <property type="match status" value="1"/>
</dbReference>
<sequence>MNFRALIFDMDGTLVDNMRVHNEAWGVWHRRNGLAFDEATFFARTAGRHNPEIIAALLADRSEAEVVTLGEEKEAIYRELYAPRVEALPGLFDLLDAADAYGLPMAVATAAPPANIAIVLDRIDLRARFATIVAPSQGFRGKPHPDLFLAAAERMQVRPADCLVFEDAPLGVEAACRAGMQAVAITTMLSPLDFTSYENVVAYIDDFTQFDRALIGGSGQ</sequence>
<protein>
    <recommendedName>
        <fullName evidence="10">Beta-phosphoglucomutase</fullName>
        <ecNumber evidence="9">5.4.2.6</ecNumber>
    </recommendedName>
</protein>
<dbReference type="EMBL" id="BPQQ01000086">
    <property type="protein sequence ID" value="GJE03655.1"/>
    <property type="molecule type" value="Genomic_DNA"/>
</dbReference>
<organism evidence="11 12">
    <name type="scientific">Methylobacterium isbiliense</name>
    <dbReference type="NCBI Taxonomy" id="315478"/>
    <lineage>
        <taxon>Bacteria</taxon>
        <taxon>Pseudomonadati</taxon>
        <taxon>Pseudomonadota</taxon>
        <taxon>Alphaproteobacteria</taxon>
        <taxon>Hyphomicrobiales</taxon>
        <taxon>Methylobacteriaceae</taxon>
        <taxon>Methylobacterium</taxon>
    </lineage>
</organism>
<dbReference type="SUPFAM" id="SSF56784">
    <property type="entry name" value="HAD-like"/>
    <property type="match status" value="1"/>
</dbReference>
<evidence type="ECO:0000256" key="2">
    <source>
        <dbReference type="ARBA" id="ARBA00006171"/>
    </source>
</evidence>
<evidence type="ECO:0000313" key="11">
    <source>
        <dbReference type="EMBL" id="GJE03655.1"/>
    </source>
</evidence>
<reference evidence="11" key="1">
    <citation type="journal article" date="2021" name="Front. Microbiol.">
        <title>Comprehensive Comparative Genomics and Phenotyping of Methylobacterium Species.</title>
        <authorList>
            <person name="Alessa O."/>
            <person name="Ogura Y."/>
            <person name="Fujitani Y."/>
            <person name="Takami H."/>
            <person name="Hayashi T."/>
            <person name="Sahin N."/>
            <person name="Tani A."/>
        </authorList>
    </citation>
    <scope>NUCLEOTIDE SEQUENCE</scope>
    <source>
        <strain evidence="11">DSM 17168</strain>
    </source>
</reference>
<evidence type="ECO:0000256" key="10">
    <source>
        <dbReference type="ARBA" id="ARBA00044991"/>
    </source>
</evidence>
<keyword evidence="12" id="KW-1185">Reference proteome</keyword>
<dbReference type="PANTHER" id="PTHR46193">
    <property type="entry name" value="6-PHOSPHOGLUCONATE PHOSPHATASE"/>
    <property type="match status" value="1"/>
</dbReference>
<reference evidence="11" key="2">
    <citation type="submission" date="2021-08" db="EMBL/GenBank/DDBJ databases">
        <authorList>
            <person name="Tani A."/>
            <person name="Ola A."/>
            <person name="Ogura Y."/>
            <person name="Katsura K."/>
            <person name="Hayashi T."/>
        </authorList>
    </citation>
    <scope>NUCLEOTIDE SEQUENCE</scope>
    <source>
        <strain evidence="11">DSM 17168</strain>
    </source>
</reference>
<keyword evidence="5" id="KW-0460">Magnesium</keyword>
<dbReference type="InterPro" id="IPR006439">
    <property type="entry name" value="HAD-SF_hydro_IA"/>
</dbReference>
<evidence type="ECO:0000256" key="6">
    <source>
        <dbReference type="ARBA" id="ARBA00023235"/>
    </source>
</evidence>
<evidence type="ECO:0000256" key="9">
    <source>
        <dbReference type="ARBA" id="ARBA00044968"/>
    </source>
</evidence>
<dbReference type="InterPro" id="IPR051600">
    <property type="entry name" value="Beta-PGM-like"/>
</dbReference>
<dbReference type="InterPro" id="IPR010976">
    <property type="entry name" value="B-phosphoglucomutase_hydrolase"/>
</dbReference>
<dbReference type="PANTHER" id="PTHR46193:SF18">
    <property type="entry name" value="HEXITOL PHOSPHATASE B"/>
    <property type="match status" value="1"/>
</dbReference>
<dbReference type="Gene3D" id="1.10.150.240">
    <property type="entry name" value="Putative phosphatase, domain 2"/>
    <property type="match status" value="1"/>
</dbReference>
<dbReference type="RefSeq" id="WP_238241033.1">
    <property type="nucleotide sequence ID" value="NZ_BPQQ01000086.1"/>
</dbReference>
<dbReference type="InterPro" id="IPR036412">
    <property type="entry name" value="HAD-like_sf"/>
</dbReference>
<keyword evidence="3" id="KW-0597">Phosphoprotein</keyword>
<evidence type="ECO:0000256" key="8">
    <source>
        <dbReference type="ARBA" id="ARBA00044926"/>
    </source>
</evidence>
<dbReference type="Gene3D" id="3.40.50.1000">
    <property type="entry name" value="HAD superfamily/HAD-like"/>
    <property type="match status" value="1"/>
</dbReference>
<evidence type="ECO:0000256" key="7">
    <source>
        <dbReference type="ARBA" id="ARBA00023277"/>
    </source>
</evidence>
<comment type="caution">
    <text evidence="11">The sequence shown here is derived from an EMBL/GenBank/DDBJ whole genome shotgun (WGS) entry which is preliminary data.</text>
</comment>
<evidence type="ECO:0000256" key="1">
    <source>
        <dbReference type="ARBA" id="ARBA00001946"/>
    </source>
</evidence>
<comment type="cofactor">
    <cofactor evidence="1">
        <name>Mg(2+)</name>
        <dbReference type="ChEBI" id="CHEBI:18420"/>
    </cofactor>
</comment>
<accession>A0ABQ4SMB0</accession>
<evidence type="ECO:0000313" key="12">
    <source>
        <dbReference type="Proteomes" id="UP001055153"/>
    </source>
</evidence>
<keyword evidence="6" id="KW-0413">Isomerase</keyword>